<evidence type="ECO:0000259" key="2">
    <source>
        <dbReference type="Pfam" id="PF00823"/>
    </source>
</evidence>
<dbReference type="EMBL" id="MVBM01000001">
    <property type="protein sequence ID" value="OOK82318.1"/>
    <property type="molecule type" value="Genomic_DNA"/>
</dbReference>
<dbReference type="InterPro" id="IPR000030">
    <property type="entry name" value="PPE_dom"/>
</dbReference>
<gene>
    <name evidence="3" type="ORF">BZL30_1234</name>
</gene>
<dbReference type="SUPFAM" id="SSF140459">
    <property type="entry name" value="PE/PPE dimer-like"/>
    <property type="match status" value="1"/>
</dbReference>
<comment type="similarity">
    <text evidence="1">Belongs to the mycobacterial PPE family.</text>
</comment>
<proteinExistence type="inferred from homology"/>
<dbReference type="Proteomes" id="UP000189229">
    <property type="component" value="Unassembled WGS sequence"/>
</dbReference>
<protein>
    <submittedName>
        <fullName evidence="3">PPE family protein</fullName>
    </submittedName>
</protein>
<dbReference type="AlphaFoldDB" id="A0A1V3XTA8"/>
<evidence type="ECO:0000313" key="4">
    <source>
        <dbReference type="Proteomes" id="UP000189229"/>
    </source>
</evidence>
<evidence type="ECO:0000313" key="3">
    <source>
        <dbReference type="EMBL" id="OOK82318.1"/>
    </source>
</evidence>
<name>A0A1V3XTA8_MYCKA</name>
<accession>A0A1V3XTA8</accession>
<feature type="domain" description="PPE" evidence="2">
    <location>
        <begin position="1"/>
        <end position="58"/>
    </location>
</feature>
<sequence length="77" mass="8216">MLQAAASWQRLADELTSAAASFESVTEALVGDSWQGWAAAAMASAAAPYASWLNAAAAGPRVRPSRPVQRRRCLRTR</sequence>
<reference evidence="3 4" key="1">
    <citation type="submission" date="2017-02" db="EMBL/GenBank/DDBJ databases">
        <title>Complete genome sequences of Mycobacterium kansasii strains isolated from rhesus macaques.</title>
        <authorList>
            <person name="Panda A."/>
            <person name="Nagaraj S."/>
            <person name="Zhao X."/>
            <person name="Tettelin H."/>
            <person name="Detolla L.J."/>
        </authorList>
    </citation>
    <scope>NUCLEOTIDE SEQUENCE [LARGE SCALE GENOMIC DNA]</scope>
    <source>
        <strain evidence="3 4">11-3813</strain>
    </source>
</reference>
<evidence type="ECO:0000256" key="1">
    <source>
        <dbReference type="ARBA" id="ARBA00010652"/>
    </source>
</evidence>
<dbReference type="InterPro" id="IPR038332">
    <property type="entry name" value="PPE_sf"/>
</dbReference>
<dbReference type="Pfam" id="PF00823">
    <property type="entry name" value="PPE"/>
    <property type="match status" value="1"/>
</dbReference>
<dbReference type="Gene3D" id="1.20.1260.20">
    <property type="entry name" value="PPE superfamily"/>
    <property type="match status" value="1"/>
</dbReference>
<comment type="caution">
    <text evidence="3">The sequence shown here is derived from an EMBL/GenBank/DDBJ whole genome shotgun (WGS) entry which is preliminary data.</text>
</comment>
<organism evidence="3 4">
    <name type="scientific">Mycobacterium kansasii</name>
    <dbReference type="NCBI Taxonomy" id="1768"/>
    <lineage>
        <taxon>Bacteria</taxon>
        <taxon>Bacillati</taxon>
        <taxon>Actinomycetota</taxon>
        <taxon>Actinomycetes</taxon>
        <taxon>Mycobacteriales</taxon>
        <taxon>Mycobacteriaceae</taxon>
        <taxon>Mycobacterium</taxon>
    </lineage>
</organism>